<comment type="caution">
    <text evidence="2">The sequence shown here is derived from an EMBL/GenBank/DDBJ whole genome shotgun (WGS) entry which is preliminary data.</text>
</comment>
<organism evidence="2 3">
    <name type="scientific">Mycena rosella</name>
    <name type="common">Pink bonnet</name>
    <name type="synonym">Agaricus rosellus</name>
    <dbReference type="NCBI Taxonomy" id="1033263"/>
    <lineage>
        <taxon>Eukaryota</taxon>
        <taxon>Fungi</taxon>
        <taxon>Dikarya</taxon>
        <taxon>Basidiomycota</taxon>
        <taxon>Agaricomycotina</taxon>
        <taxon>Agaricomycetes</taxon>
        <taxon>Agaricomycetidae</taxon>
        <taxon>Agaricales</taxon>
        <taxon>Marasmiineae</taxon>
        <taxon>Mycenaceae</taxon>
        <taxon>Mycena</taxon>
    </lineage>
</organism>
<dbReference type="EMBL" id="JARKIE010000028">
    <property type="protein sequence ID" value="KAJ7697857.1"/>
    <property type="molecule type" value="Genomic_DNA"/>
</dbReference>
<name>A0AAD7DS91_MYCRO</name>
<reference evidence="2" key="1">
    <citation type="submission" date="2023-03" db="EMBL/GenBank/DDBJ databases">
        <title>Massive genome expansion in bonnet fungi (Mycena s.s.) driven by repeated elements and novel gene families across ecological guilds.</title>
        <authorList>
            <consortium name="Lawrence Berkeley National Laboratory"/>
            <person name="Harder C.B."/>
            <person name="Miyauchi S."/>
            <person name="Viragh M."/>
            <person name="Kuo A."/>
            <person name="Thoen E."/>
            <person name="Andreopoulos B."/>
            <person name="Lu D."/>
            <person name="Skrede I."/>
            <person name="Drula E."/>
            <person name="Henrissat B."/>
            <person name="Morin E."/>
            <person name="Kohler A."/>
            <person name="Barry K."/>
            <person name="LaButti K."/>
            <person name="Morin E."/>
            <person name="Salamov A."/>
            <person name="Lipzen A."/>
            <person name="Mereny Z."/>
            <person name="Hegedus B."/>
            <person name="Baldrian P."/>
            <person name="Stursova M."/>
            <person name="Weitz H."/>
            <person name="Taylor A."/>
            <person name="Grigoriev I.V."/>
            <person name="Nagy L.G."/>
            <person name="Martin F."/>
            <person name="Kauserud H."/>
        </authorList>
    </citation>
    <scope>NUCLEOTIDE SEQUENCE</scope>
    <source>
        <strain evidence="2">CBHHK067</strain>
    </source>
</reference>
<dbReference type="Proteomes" id="UP001221757">
    <property type="component" value="Unassembled WGS sequence"/>
</dbReference>
<evidence type="ECO:0000313" key="2">
    <source>
        <dbReference type="EMBL" id="KAJ7697857.1"/>
    </source>
</evidence>
<feature type="compositionally biased region" description="Basic and acidic residues" evidence="1">
    <location>
        <begin position="31"/>
        <end position="40"/>
    </location>
</feature>
<feature type="region of interest" description="Disordered" evidence="1">
    <location>
        <begin position="12"/>
        <end position="44"/>
    </location>
</feature>
<proteinExistence type="predicted"/>
<evidence type="ECO:0000313" key="3">
    <source>
        <dbReference type="Proteomes" id="UP001221757"/>
    </source>
</evidence>
<feature type="region of interest" description="Disordered" evidence="1">
    <location>
        <begin position="235"/>
        <end position="257"/>
    </location>
</feature>
<protein>
    <submittedName>
        <fullName evidence="2">Uncharacterized protein</fullName>
    </submittedName>
</protein>
<dbReference type="AlphaFoldDB" id="A0AAD7DS91"/>
<sequence>MEICGVCGGSGRPGRGALRRGGHWWARQSPSRRDARDGRTRTQGPPRVWLIETQSDPNVARNKQGWVGGAKDESLEGLSVLSKRLGRRECTSPVAAIYLAIHSGSSQARLPELPHSDAELLSLDHYEVHCFNRVWLQGSTLAALPICHSRDALDPRQICRFAREVVLATTSLGPTRGSDHEDLHLPIQQYTTYLLSKPAPNCQLYGIGRLPYGDKGNVGACVSVGEAGADSKLSASSCHTGPGREGGHGAGQECGGRRGRLEGVDAAVLEHPVRQRRGVRAVKPARLLEHAEIEVQLKVDEEVGRCGGVRERRGGGRGGGTMARMRMRVSTARHTRIARTGQRAKRASFTCGGEGTGCCRRISKCIYERQKKTRTFQPWQADGEENEMERRQ</sequence>
<gene>
    <name evidence="2" type="ORF">B0H17DRAFT_1177542</name>
</gene>
<keyword evidence="3" id="KW-1185">Reference proteome</keyword>
<evidence type="ECO:0000256" key="1">
    <source>
        <dbReference type="SAM" id="MobiDB-lite"/>
    </source>
</evidence>
<accession>A0AAD7DS91</accession>